<accession>A0A2S8F763</accession>
<feature type="signal peptide" evidence="1">
    <location>
        <begin position="1"/>
        <end position="25"/>
    </location>
</feature>
<dbReference type="Proteomes" id="UP000240009">
    <property type="component" value="Unassembled WGS sequence"/>
</dbReference>
<comment type="caution">
    <text evidence="2">The sequence shown here is derived from an EMBL/GenBank/DDBJ whole genome shotgun (WGS) entry which is preliminary data.</text>
</comment>
<evidence type="ECO:0000313" key="3">
    <source>
        <dbReference type="Proteomes" id="UP000240009"/>
    </source>
</evidence>
<dbReference type="Gene3D" id="3.40.390.10">
    <property type="entry name" value="Collagenase (Catalytic Domain)"/>
    <property type="match status" value="1"/>
</dbReference>
<proteinExistence type="predicted"/>
<dbReference type="AlphaFoldDB" id="A0A2S8F763"/>
<dbReference type="EMBL" id="PUIA01000051">
    <property type="protein sequence ID" value="PQO28001.1"/>
    <property type="molecule type" value="Genomic_DNA"/>
</dbReference>
<dbReference type="InterPro" id="IPR024079">
    <property type="entry name" value="MetalloPept_cat_dom_sf"/>
</dbReference>
<dbReference type="SUPFAM" id="SSF55486">
    <property type="entry name" value="Metalloproteases ('zincins'), catalytic domain"/>
    <property type="match status" value="1"/>
</dbReference>
<dbReference type="RefSeq" id="WP_105355597.1">
    <property type="nucleotide sequence ID" value="NZ_PUIA01000051.1"/>
</dbReference>
<keyword evidence="1" id="KW-0732">Signal</keyword>
<name>A0A2S8F763_9BACT</name>
<gene>
    <name evidence="2" type="ORF">C5Y96_16625</name>
</gene>
<organism evidence="2 3">
    <name type="scientific">Blastopirellula marina</name>
    <dbReference type="NCBI Taxonomy" id="124"/>
    <lineage>
        <taxon>Bacteria</taxon>
        <taxon>Pseudomonadati</taxon>
        <taxon>Planctomycetota</taxon>
        <taxon>Planctomycetia</taxon>
        <taxon>Pirellulales</taxon>
        <taxon>Pirellulaceae</taxon>
        <taxon>Blastopirellula</taxon>
    </lineage>
</organism>
<feature type="chain" id="PRO_5015443488" evidence="1">
    <location>
        <begin position="26"/>
        <end position="302"/>
    </location>
</feature>
<dbReference type="OrthoDB" id="9792407at2"/>
<evidence type="ECO:0000313" key="2">
    <source>
        <dbReference type="EMBL" id="PQO28001.1"/>
    </source>
</evidence>
<reference evidence="2 3" key="1">
    <citation type="submission" date="2018-02" db="EMBL/GenBank/DDBJ databases">
        <title>Comparative genomes isolates from brazilian mangrove.</title>
        <authorList>
            <person name="Araujo J.E."/>
            <person name="Taketani R.G."/>
            <person name="Silva M.C.P."/>
            <person name="Loureco M.V."/>
            <person name="Andreote F.D."/>
        </authorList>
    </citation>
    <scope>NUCLEOTIDE SEQUENCE [LARGE SCALE GENOMIC DNA]</scope>
    <source>
        <strain evidence="2 3">HEX-2 MGV</strain>
    </source>
</reference>
<dbReference type="GO" id="GO:0008237">
    <property type="term" value="F:metallopeptidase activity"/>
    <property type="evidence" value="ECO:0007669"/>
    <property type="project" value="InterPro"/>
</dbReference>
<protein>
    <submittedName>
        <fullName evidence="2">Uncharacterized protein</fullName>
    </submittedName>
</protein>
<evidence type="ECO:0000256" key="1">
    <source>
        <dbReference type="SAM" id="SignalP"/>
    </source>
</evidence>
<sequence>MTSFFLRSIAAAGFLYGFLVTSAHAEPSYRVAAPPEEMKAPEFYGKYIDAGGYPVLASKTVDDYALKEAAYLIELMLRKRPDIKHAMVASGSRMLIIAHNEYTTDLPEFAHFTPKDYWDARARGTGGSKTDPFCTCGEENLLGYDGDPYSTECILIHEFAHNIHLRGMVNIDPTFDDRVKKAYDEAMAAGLWKGKYASVNHHEYFAEGVQSWFDNNRAPDHDHNHVDTRAELKEYDPGLAKLCEEVFGKTELKYTKPVTRLKDHLEGYDPGQAPKFFWPERLNKARDEIRQQAVSRSQDKSS</sequence>